<sequence length="73" mass="8447">MAAKLSVLLILTILCVIQAKSSEERSHEIRNHVKSDATALIFADEFKQTLEKYLFGICPQPYKTRWLQMPPRE</sequence>
<dbReference type="Proteomes" id="UP001497472">
    <property type="component" value="Unassembled WGS sequence"/>
</dbReference>
<keyword evidence="1" id="KW-0732">Signal</keyword>
<name>A0AAV1K2L7_9NEOP</name>
<feature type="signal peptide" evidence="1">
    <location>
        <begin position="1"/>
        <end position="19"/>
    </location>
</feature>
<comment type="caution">
    <text evidence="2">The sequence shown here is derived from an EMBL/GenBank/DDBJ whole genome shotgun (WGS) entry which is preliminary data.</text>
</comment>
<reference evidence="2 3" key="1">
    <citation type="submission" date="2023-11" db="EMBL/GenBank/DDBJ databases">
        <authorList>
            <person name="Okamura Y."/>
        </authorList>
    </citation>
    <scope>NUCLEOTIDE SEQUENCE [LARGE SCALE GENOMIC DNA]</scope>
</reference>
<proteinExistence type="predicted"/>
<gene>
    <name evidence="2" type="ORF">LNINA_LOCUS14788</name>
</gene>
<feature type="chain" id="PRO_5043404582" evidence="1">
    <location>
        <begin position="20"/>
        <end position="73"/>
    </location>
</feature>
<protein>
    <submittedName>
        <fullName evidence="2">Uncharacterized protein</fullName>
    </submittedName>
</protein>
<evidence type="ECO:0000313" key="2">
    <source>
        <dbReference type="EMBL" id="CAK1556013.1"/>
    </source>
</evidence>
<evidence type="ECO:0000256" key="1">
    <source>
        <dbReference type="SAM" id="SignalP"/>
    </source>
</evidence>
<keyword evidence="3" id="KW-1185">Reference proteome</keyword>
<organism evidence="2 3">
    <name type="scientific">Leptosia nina</name>
    <dbReference type="NCBI Taxonomy" id="320188"/>
    <lineage>
        <taxon>Eukaryota</taxon>
        <taxon>Metazoa</taxon>
        <taxon>Ecdysozoa</taxon>
        <taxon>Arthropoda</taxon>
        <taxon>Hexapoda</taxon>
        <taxon>Insecta</taxon>
        <taxon>Pterygota</taxon>
        <taxon>Neoptera</taxon>
        <taxon>Endopterygota</taxon>
        <taxon>Lepidoptera</taxon>
        <taxon>Glossata</taxon>
        <taxon>Ditrysia</taxon>
        <taxon>Papilionoidea</taxon>
        <taxon>Pieridae</taxon>
        <taxon>Pierinae</taxon>
        <taxon>Leptosia</taxon>
    </lineage>
</organism>
<dbReference type="AlphaFoldDB" id="A0AAV1K2L7"/>
<accession>A0AAV1K2L7</accession>
<dbReference type="EMBL" id="CAVLEF010000281">
    <property type="protein sequence ID" value="CAK1556013.1"/>
    <property type="molecule type" value="Genomic_DNA"/>
</dbReference>
<evidence type="ECO:0000313" key="3">
    <source>
        <dbReference type="Proteomes" id="UP001497472"/>
    </source>
</evidence>